<dbReference type="PROSITE" id="PS00221">
    <property type="entry name" value="MIP"/>
    <property type="match status" value="1"/>
</dbReference>
<dbReference type="KEGG" id="aamy:GFC30_1649"/>
<protein>
    <submittedName>
        <fullName evidence="9">MIP channel s family protein</fullName>
    </submittedName>
</protein>
<keyword evidence="4 7" id="KW-0812">Transmembrane</keyword>
<keyword evidence="10" id="KW-1185">Reference proteome</keyword>
<evidence type="ECO:0000313" key="9">
    <source>
        <dbReference type="EMBL" id="ANB59800.1"/>
    </source>
</evidence>
<gene>
    <name evidence="9" type="ORF">GFC30_1649</name>
</gene>
<dbReference type="EMBL" id="CP015438">
    <property type="protein sequence ID" value="ANB59800.1"/>
    <property type="molecule type" value="Genomic_DNA"/>
</dbReference>
<feature type="transmembrane region" description="Helical" evidence="8">
    <location>
        <begin position="163"/>
        <end position="184"/>
    </location>
</feature>
<dbReference type="Gene3D" id="1.20.1080.10">
    <property type="entry name" value="Glycerol uptake facilitator protein"/>
    <property type="match status" value="1"/>
</dbReference>
<keyword evidence="3 7" id="KW-0813">Transport</keyword>
<dbReference type="Pfam" id="PF00230">
    <property type="entry name" value="MIP"/>
    <property type="match status" value="1"/>
</dbReference>
<reference evidence="9 10" key="1">
    <citation type="journal article" date="2006" name="Syst. Appl. Microbiol.">
        <title>Anoxybacillus amylolyticus sp. nov., a thermophilic amylase producing bacterium isolated from Mount Rittmann (Antarctica).</title>
        <authorList>
            <person name="Poli A."/>
            <person name="Esposito E."/>
            <person name="Lama L."/>
            <person name="Orlando P."/>
            <person name="Nicolaus G."/>
            <person name="de Appolonia F."/>
            <person name="Gambacorta A."/>
            <person name="Nicolaus B."/>
        </authorList>
    </citation>
    <scope>NUCLEOTIDE SEQUENCE [LARGE SCALE GENOMIC DNA]</scope>
    <source>
        <strain evidence="9 10">DSM 15939</strain>
    </source>
</reference>
<evidence type="ECO:0000256" key="3">
    <source>
        <dbReference type="ARBA" id="ARBA00022448"/>
    </source>
</evidence>
<comment type="similarity">
    <text evidence="2 7">Belongs to the MIP/aquaporin (TC 1.A.8) family.</text>
</comment>
<dbReference type="PANTHER" id="PTHR43829:SF9">
    <property type="entry name" value="AQUAPORIN-9"/>
    <property type="match status" value="1"/>
</dbReference>
<feature type="transmembrane region" description="Helical" evidence="8">
    <location>
        <begin position="126"/>
        <end position="151"/>
    </location>
</feature>
<dbReference type="GO" id="GO:0015254">
    <property type="term" value="F:glycerol channel activity"/>
    <property type="evidence" value="ECO:0007669"/>
    <property type="project" value="TreeGrafter"/>
</dbReference>
<accession>A0A167TAP2</accession>
<dbReference type="NCBIfam" id="TIGR00861">
    <property type="entry name" value="MIP"/>
    <property type="match status" value="1"/>
</dbReference>
<dbReference type="Proteomes" id="UP000076865">
    <property type="component" value="Chromosome"/>
</dbReference>
<dbReference type="RefSeq" id="WP_066324147.1">
    <property type="nucleotide sequence ID" value="NZ_CP015438.1"/>
</dbReference>
<sequence length="273" mass="28714">MTPFVAEVVGTALLIIFGGGVCAGVSLKKSFAQNSGWIVITMGWGMAVAIAVYAVGKFSGAHLNPAVTLALAFNGDFPWANVPKYIVAQFLGAIIGATVVFLHYLPHWKETEDPGVKLGVFSTGPAIPNTFANLLSEIIGTFILVVGILAIGANKFTDGLNPFIVGFLIVGIGLSLGGTTGYAINPARDLGPRIAHFLLPIPGKGSSNWSYAWIPVIGPVLGGSFGGLFYKAVFLGQMTAIFWYVLTALVIVLAIAFIQQGKAAYKTSKKTFM</sequence>
<dbReference type="OrthoDB" id="9807293at2"/>
<dbReference type="InterPro" id="IPR000425">
    <property type="entry name" value="MIP"/>
</dbReference>
<dbReference type="InterPro" id="IPR023271">
    <property type="entry name" value="Aquaporin-like"/>
</dbReference>
<evidence type="ECO:0000256" key="1">
    <source>
        <dbReference type="ARBA" id="ARBA00004141"/>
    </source>
</evidence>
<evidence type="ECO:0000256" key="6">
    <source>
        <dbReference type="ARBA" id="ARBA00023136"/>
    </source>
</evidence>
<dbReference type="AlphaFoldDB" id="A0A167TAP2"/>
<dbReference type="PATRIC" id="fig|294699.3.peg.1677"/>
<name>A0A167TAP2_9BACL</name>
<dbReference type="SUPFAM" id="SSF81338">
    <property type="entry name" value="Aquaporin-like"/>
    <property type="match status" value="1"/>
</dbReference>
<organism evidence="9 10">
    <name type="scientific">Anoxybacteroides amylolyticum</name>
    <dbReference type="NCBI Taxonomy" id="294699"/>
    <lineage>
        <taxon>Bacteria</taxon>
        <taxon>Bacillati</taxon>
        <taxon>Bacillota</taxon>
        <taxon>Bacilli</taxon>
        <taxon>Bacillales</taxon>
        <taxon>Anoxybacillaceae</taxon>
        <taxon>Anoxybacteroides</taxon>
    </lineage>
</organism>
<evidence type="ECO:0000256" key="4">
    <source>
        <dbReference type="ARBA" id="ARBA00022692"/>
    </source>
</evidence>
<dbReference type="PANTHER" id="PTHR43829">
    <property type="entry name" value="AQUAPORIN OR AQUAGLYCEROPORIN RELATED"/>
    <property type="match status" value="1"/>
</dbReference>
<feature type="transmembrane region" description="Helical" evidence="8">
    <location>
        <begin position="211"/>
        <end position="229"/>
    </location>
</feature>
<feature type="transmembrane region" description="Helical" evidence="8">
    <location>
        <begin position="85"/>
        <end position="105"/>
    </location>
</feature>
<evidence type="ECO:0000256" key="7">
    <source>
        <dbReference type="RuleBase" id="RU000477"/>
    </source>
</evidence>
<dbReference type="InterPro" id="IPR022357">
    <property type="entry name" value="MIP_CS"/>
</dbReference>
<evidence type="ECO:0000256" key="2">
    <source>
        <dbReference type="ARBA" id="ARBA00006175"/>
    </source>
</evidence>
<comment type="subcellular location">
    <subcellularLocation>
        <location evidence="1">Membrane</location>
        <topology evidence="1">Multi-pass membrane protein</topology>
    </subcellularLocation>
</comment>
<keyword evidence="6 8" id="KW-0472">Membrane</keyword>
<evidence type="ECO:0000313" key="10">
    <source>
        <dbReference type="Proteomes" id="UP000076865"/>
    </source>
</evidence>
<evidence type="ECO:0000256" key="8">
    <source>
        <dbReference type="SAM" id="Phobius"/>
    </source>
</evidence>
<feature type="transmembrane region" description="Helical" evidence="8">
    <location>
        <begin position="37"/>
        <end position="56"/>
    </location>
</feature>
<dbReference type="InterPro" id="IPR050363">
    <property type="entry name" value="MIP/Aquaporin"/>
</dbReference>
<feature type="transmembrane region" description="Helical" evidence="8">
    <location>
        <begin position="6"/>
        <end position="25"/>
    </location>
</feature>
<dbReference type="GO" id="GO:0005886">
    <property type="term" value="C:plasma membrane"/>
    <property type="evidence" value="ECO:0007669"/>
    <property type="project" value="TreeGrafter"/>
</dbReference>
<evidence type="ECO:0000256" key="5">
    <source>
        <dbReference type="ARBA" id="ARBA00022989"/>
    </source>
</evidence>
<keyword evidence="5 8" id="KW-1133">Transmembrane helix</keyword>
<dbReference type="PRINTS" id="PR00783">
    <property type="entry name" value="MINTRINSICP"/>
</dbReference>
<proteinExistence type="inferred from homology"/>
<feature type="transmembrane region" description="Helical" evidence="8">
    <location>
        <begin position="241"/>
        <end position="258"/>
    </location>
</feature>